<organism evidence="2 3">
    <name type="scientific">Trichogramma kaykai</name>
    <dbReference type="NCBI Taxonomy" id="54128"/>
    <lineage>
        <taxon>Eukaryota</taxon>
        <taxon>Metazoa</taxon>
        <taxon>Ecdysozoa</taxon>
        <taxon>Arthropoda</taxon>
        <taxon>Hexapoda</taxon>
        <taxon>Insecta</taxon>
        <taxon>Pterygota</taxon>
        <taxon>Neoptera</taxon>
        <taxon>Endopterygota</taxon>
        <taxon>Hymenoptera</taxon>
        <taxon>Apocrita</taxon>
        <taxon>Proctotrupomorpha</taxon>
        <taxon>Chalcidoidea</taxon>
        <taxon>Trichogrammatidae</taxon>
        <taxon>Trichogramma</taxon>
    </lineage>
</organism>
<dbReference type="EMBL" id="JBJJXI010000088">
    <property type="protein sequence ID" value="KAL3394738.1"/>
    <property type="molecule type" value="Genomic_DNA"/>
</dbReference>
<feature type="compositionally biased region" description="Basic and acidic residues" evidence="1">
    <location>
        <begin position="105"/>
        <end position="122"/>
    </location>
</feature>
<gene>
    <name evidence="2" type="ORF">TKK_011025</name>
</gene>
<comment type="caution">
    <text evidence="2">The sequence shown here is derived from an EMBL/GenBank/DDBJ whole genome shotgun (WGS) entry which is preliminary data.</text>
</comment>
<name>A0ABD2WP03_9HYME</name>
<reference evidence="2 3" key="1">
    <citation type="journal article" date="2024" name="bioRxiv">
        <title>A reference genome for Trichogramma kaykai: A tiny desert-dwelling parasitoid wasp with competing sex-ratio distorters.</title>
        <authorList>
            <person name="Culotta J."/>
            <person name="Lindsey A.R."/>
        </authorList>
    </citation>
    <scope>NUCLEOTIDE SEQUENCE [LARGE SCALE GENOMIC DNA]</scope>
    <source>
        <strain evidence="2 3">KSX58</strain>
    </source>
</reference>
<dbReference type="Proteomes" id="UP001627154">
    <property type="component" value="Unassembled WGS sequence"/>
</dbReference>
<accession>A0ABD2WP03</accession>
<keyword evidence="3" id="KW-1185">Reference proteome</keyword>
<dbReference type="AlphaFoldDB" id="A0ABD2WP03"/>
<feature type="region of interest" description="Disordered" evidence="1">
    <location>
        <begin position="72"/>
        <end position="165"/>
    </location>
</feature>
<protein>
    <recommendedName>
        <fullName evidence="4">H15 domain-containing protein</fullName>
    </recommendedName>
</protein>
<proteinExistence type="predicted"/>
<feature type="compositionally biased region" description="Pro residues" evidence="1">
    <location>
        <begin position="128"/>
        <end position="138"/>
    </location>
</feature>
<sequence length="165" mass="18978">MCSRTDEEKKVDAADVDRGFSLTQIIEQLSQMYGIQPSKGFKRQVVAALRRGVDYGILVKAKSRYRYDPELSLLNSLRKRARGRRGPTMTATSRRKRPAPSKQYSPREPDHERGDSPDETKPRVQPSVPRPTVPPPPDFQQKPRNLSSEPLTRVIKHQRTPQRKY</sequence>
<evidence type="ECO:0000313" key="3">
    <source>
        <dbReference type="Proteomes" id="UP001627154"/>
    </source>
</evidence>
<evidence type="ECO:0000313" key="2">
    <source>
        <dbReference type="EMBL" id="KAL3394738.1"/>
    </source>
</evidence>
<evidence type="ECO:0000256" key="1">
    <source>
        <dbReference type="SAM" id="MobiDB-lite"/>
    </source>
</evidence>
<evidence type="ECO:0008006" key="4">
    <source>
        <dbReference type="Google" id="ProtNLM"/>
    </source>
</evidence>
<feature type="compositionally biased region" description="Basic residues" evidence="1">
    <location>
        <begin position="154"/>
        <end position="165"/>
    </location>
</feature>